<feature type="compositionally biased region" description="Acidic residues" evidence="1">
    <location>
        <begin position="278"/>
        <end position="289"/>
    </location>
</feature>
<keyword evidence="3" id="KW-1185">Reference proteome</keyword>
<gene>
    <name evidence="2" type="ORF">LTR36_009180</name>
</gene>
<evidence type="ECO:0000256" key="1">
    <source>
        <dbReference type="SAM" id="MobiDB-lite"/>
    </source>
</evidence>
<name>A0AAV9J6Z1_9PEZI</name>
<accession>A0AAV9J6Z1</accession>
<evidence type="ECO:0000313" key="2">
    <source>
        <dbReference type="EMBL" id="KAK4540434.1"/>
    </source>
</evidence>
<evidence type="ECO:0000313" key="3">
    <source>
        <dbReference type="Proteomes" id="UP001324427"/>
    </source>
</evidence>
<sequence length="337" mass="37373">MAGNMDTIVRVFAVSLEQPISFLVERGLQNAHQYFTSDHRLSEPEVSDWIARALTDLLSVEHPELHQGKNPERKYAGQMEYFSNTQNALLQFVDFGYTGIEVKLTTNAQEQDRMTVGTLSSYPGLRKRSSIGKNSRRSAGHLAKLNKSFKATMLDVAKAAKWDVDAFVIKGIHHVLLQLEDVEGLMVMTFPKMMPLLEQLKDQYTAKANEERERQVMEELDAGNVLPMQQMDAPEDQEGVDPATDERQAHDQGGDSGQRDMASGDLGKHQAQGQGAGNDEEDDGSEEEGGSARGGGQEGDIEACEKCREGDMDHYHLGDPKPRGGVALEEWYMMNVG</sequence>
<dbReference type="Proteomes" id="UP001324427">
    <property type="component" value="Unassembled WGS sequence"/>
</dbReference>
<comment type="caution">
    <text evidence="2">The sequence shown here is derived from an EMBL/GenBank/DDBJ whole genome shotgun (WGS) entry which is preliminary data.</text>
</comment>
<feature type="region of interest" description="Disordered" evidence="1">
    <location>
        <begin position="234"/>
        <end position="304"/>
    </location>
</feature>
<reference evidence="2 3" key="1">
    <citation type="submission" date="2021-11" db="EMBL/GenBank/DDBJ databases">
        <title>Black yeast isolated from Biological Soil Crust.</title>
        <authorList>
            <person name="Kurbessoian T."/>
        </authorList>
    </citation>
    <scope>NUCLEOTIDE SEQUENCE [LARGE SCALE GENOMIC DNA]</scope>
    <source>
        <strain evidence="2 3">CCFEE 5522</strain>
    </source>
</reference>
<proteinExistence type="predicted"/>
<organism evidence="2 3">
    <name type="scientific">Oleoguttula mirabilis</name>
    <dbReference type="NCBI Taxonomy" id="1507867"/>
    <lineage>
        <taxon>Eukaryota</taxon>
        <taxon>Fungi</taxon>
        <taxon>Dikarya</taxon>
        <taxon>Ascomycota</taxon>
        <taxon>Pezizomycotina</taxon>
        <taxon>Dothideomycetes</taxon>
        <taxon>Dothideomycetidae</taxon>
        <taxon>Mycosphaerellales</taxon>
        <taxon>Teratosphaeriaceae</taxon>
        <taxon>Oleoguttula</taxon>
    </lineage>
</organism>
<protein>
    <submittedName>
        <fullName evidence="2">Uncharacterized protein</fullName>
    </submittedName>
</protein>
<dbReference type="AlphaFoldDB" id="A0AAV9J6Z1"/>
<dbReference type="EMBL" id="JAVFHQ010000067">
    <property type="protein sequence ID" value="KAK4540434.1"/>
    <property type="molecule type" value="Genomic_DNA"/>
</dbReference>
<feature type="compositionally biased region" description="Basic and acidic residues" evidence="1">
    <location>
        <begin position="244"/>
        <end position="253"/>
    </location>
</feature>